<feature type="transmembrane region" description="Helical" evidence="5">
    <location>
        <begin position="331"/>
        <end position="350"/>
    </location>
</feature>
<evidence type="ECO:0000256" key="5">
    <source>
        <dbReference type="RuleBase" id="RU363041"/>
    </source>
</evidence>
<protein>
    <recommendedName>
        <fullName evidence="5">Probable membrane transporter protein</fullName>
    </recommendedName>
</protein>
<dbReference type="InterPro" id="IPR002781">
    <property type="entry name" value="TM_pro_TauE-like"/>
</dbReference>
<dbReference type="PANTHER" id="PTHR31154:SF4">
    <property type="entry name" value="MEMBRANE TRANSPORTER PROTEIN"/>
    <property type="match status" value="1"/>
</dbReference>
<evidence type="ECO:0000256" key="2">
    <source>
        <dbReference type="ARBA" id="ARBA00022692"/>
    </source>
</evidence>
<keyword evidence="3 5" id="KW-1133">Transmembrane helix</keyword>
<reference evidence="7" key="1">
    <citation type="journal article" date="2011" name="Proc. Natl. Acad. Sci. U.S.A.">
        <title>Genomic insights into the physiology and ecology of the marine filamentous cyanobacterium Lyngbya majuscula.</title>
        <authorList>
            <person name="Jones A.C."/>
            <person name="Monroe E.A."/>
            <person name="Podell S."/>
            <person name="Hess W.R."/>
            <person name="Klages S."/>
            <person name="Esquenazi E."/>
            <person name="Niessen S."/>
            <person name="Hoover H."/>
            <person name="Rothmann M."/>
            <person name="Lasken R.S."/>
            <person name="Yates J.R.III."/>
            <person name="Reinhardt R."/>
            <person name="Kube M."/>
            <person name="Burkart M.D."/>
            <person name="Allen E.E."/>
            <person name="Dorrestein P.C."/>
            <person name="Gerwick W.H."/>
            <person name="Gerwick L."/>
        </authorList>
    </citation>
    <scope>NUCLEOTIDE SEQUENCE [LARGE SCALE GENOMIC DNA]</scope>
    <source>
        <strain evidence="7">3L</strain>
    </source>
</reference>
<sequence length="357" mass="39493">MFYQNRNQKASKIIFHINQIIFNLLNFMYSLFQFILSQRSIRYSLLCVLTVWTSWLIILEPSRAIYKLIEHWEFAFTMVFGSMVAGATSMGGGAVAFPALTKWLHVSPPDAKLFSLAIQSIGMSAASFTIVAMKTPVEWKLIRWVSLGGIPGIFMGTAFLAPLLPPEVIKISFTMMVSSFALILIQLNLTKTERNFTIEHWGKREKILSLVVGVMGGMISGLVGSGMDVFAYSVMVLLFGLCEKVSTPTSVILMAINAVTGFLIHNFILGDFVTPVSNYWLAAVPVVVVGAPTGAILCSLMERQMVVGILISLIVIELLTSLLLIPLTTSVVSAGLFALILFTSFYYLMYRTKLRRA</sequence>
<evidence type="ECO:0000313" key="6">
    <source>
        <dbReference type="EMBL" id="EGJ30001.1"/>
    </source>
</evidence>
<name>F4XZJ6_9CYAN</name>
<keyword evidence="7" id="KW-1185">Reference proteome</keyword>
<dbReference type="GO" id="GO:0005886">
    <property type="term" value="C:plasma membrane"/>
    <property type="evidence" value="ECO:0007669"/>
    <property type="project" value="UniProtKB-SubCell"/>
</dbReference>
<dbReference type="EMBL" id="GL890964">
    <property type="protein sequence ID" value="EGJ30001.1"/>
    <property type="molecule type" value="Genomic_DNA"/>
</dbReference>
<evidence type="ECO:0000313" key="7">
    <source>
        <dbReference type="Proteomes" id="UP000003959"/>
    </source>
</evidence>
<feature type="transmembrane region" description="Helical" evidence="5">
    <location>
        <begin position="20"/>
        <end position="37"/>
    </location>
</feature>
<organism evidence="6 7">
    <name type="scientific">Moorena producens 3L</name>
    <dbReference type="NCBI Taxonomy" id="489825"/>
    <lineage>
        <taxon>Bacteria</taxon>
        <taxon>Bacillati</taxon>
        <taxon>Cyanobacteriota</taxon>
        <taxon>Cyanophyceae</taxon>
        <taxon>Coleofasciculales</taxon>
        <taxon>Coleofasciculaceae</taxon>
        <taxon>Moorena</taxon>
    </lineage>
</organism>
<feature type="transmembrane region" description="Helical" evidence="5">
    <location>
        <begin position="207"/>
        <end position="223"/>
    </location>
</feature>
<feature type="transmembrane region" description="Helical" evidence="5">
    <location>
        <begin position="113"/>
        <end position="132"/>
    </location>
</feature>
<feature type="transmembrane region" description="Helical" evidence="5">
    <location>
        <begin position="144"/>
        <end position="163"/>
    </location>
</feature>
<dbReference type="Proteomes" id="UP000003959">
    <property type="component" value="Unassembled WGS sequence"/>
</dbReference>
<comment type="caution">
    <text evidence="5">Lacks conserved residue(s) required for the propagation of feature annotation.</text>
</comment>
<feature type="transmembrane region" description="Helical" evidence="5">
    <location>
        <begin position="74"/>
        <end position="101"/>
    </location>
</feature>
<dbReference type="PANTHER" id="PTHR31154">
    <property type="entry name" value="MEMBRANE TRANSPORTER PROTEIN"/>
    <property type="match status" value="1"/>
</dbReference>
<dbReference type="eggNOG" id="COG0730">
    <property type="taxonomic scope" value="Bacteria"/>
</dbReference>
<evidence type="ECO:0000256" key="4">
    <source>
        <dbReference type="ARBA" id="ARBA00023136"/>
    </source>
</evidence>
<dbReference type="Pfam" id="PF01925">
    <property type="entry name" value="TauE"/>
    <property type="match status" value="1"/>
</dbReference>
<comment type="subcellular location">
    <subcellularLocation>
        <location evidence="5">Cell membrane</location>
        <topology evidence="5">Multi-pass membrane protein</topology>
    </subcellularLocation>
    <subcellularLocation>
        <location evidence="1">Membrane</location>
        <topology evidence="1">Multi-pass membrane protein</topology>
    </subcellularLocation>
</comment>
<dbReference type="RefSeq" id="WP_008188534.1">
    <property type="nucleotide sequence ID" value="NZ_GL890964.1"/>
</dbReference>
<evidence type="ECO:0000256" key="3">
    <source>
        <dbReference type="ARBA" id="ARBA00022989"/>
    </source>
</evidence>
<comment type="similarity">
    <text evidence="5">Belongs to the 4-toluene sulfonate uptake permease (TSUP) (TC 2.A.102) family.</text>
</comment>
<feature type="transmembrane region" description="Helical" evidence="5">
    <location>
        <begin position="169"/>
        <end position="187"/>
    </location>
</feature>
<keyword evidence="4 5" id="KW-0472">Membrane</keyword>
<proteinExistence type="inferred from homology"/>
<keyword evidence="5" id="KW-1003">Cell membrane</keyword>
<feature type="transmembrane region" description="Helical" evidence="5">
    <location>
        <begin position="305"/>
        <end position="325"/>
    </location>
</feature>
<accession>F4XZJ6</accession>
<keyword evidence="2 5" id="KW-0812">Transmembrane</keyword>
<feature type="transmembrane region" description="Helical" evidence="5">
    <location>
        <begin position="279"/>
        <end position="298"/>
    </location>
</feature>
<feature type="transmembrane region" description="Helical" evidence="5">
    <location>
        <begin position="43"/>
        <end position="62"/>
    </location>
</feature>
<dbReference type="AlphaFoldDB" id="F4XZJ6"/>
<gene>
    <name evidence="6" type="ORF">LYNGBM3L_57660</name>
</gene>
<evidence type="ECO:0000256" key="1">
    <source>
        <dbReference type="ARBA" id="ARBA00004141"/>
    </source>
</evidence>
<dbReference type="HOGENOM" id="CLU_059445_0_0_3"/>